<dbReference type="AlphaFoldDB" id="A0A975AID9"/>
<dbReference type="RefSeq" id="WP_207300702.1">
    <property type="nucleotide sequence ID" value="NZ_CP071444.1"/>
</dbReference>
<accession>A0A975AID9</accession>
<proteinExistence type="predicted"/>
<gene>
    <name evidence="2" type="ORF">J0B03_04690</name>
</gene>
<evidence type="ECO:0000313" key="3">
    <source>
        <dbReference type="Proteomes" id="UP000663499"/>
    </source>
</evidence>
<keyword evidence="1" id="KW-0472">Membrane</keyword>
<feature type="transmembrane region" description="Helical" evidence="1">
    <location>
        <begin position="71"/>
        <end position="93"/>
    </location>
</feature>
<evidence type="ECO:0000256" key="1">
    <source>
        <dbReference type="SAM" id="Phobius"/>
    </source>
</evidence>
<protein>
    <submittedName>
        <fullName evidence="2">Permease</fullName>
    </submittedName>
</protein>
<keyword evidence="1" id="KW-0812">Transmembrane</keyword>
<keyword evidence="1" id="KW-1133">Transmembrane helix</keyword>
<sequence length="161" mass="17229">MQTAMFYLLAIGLLILSYSKDKMKTKKSVMKAVKSIENMMPQFIGIIILVGVMLAVIDPQTISRFIGSGSGWLGVALAAIVGGITLIPGFIAFPTAALLLHGGAGYMQVGAFVSSLMMVGVVTVPLETKFFGKKVTFKRNILAFLYAFVVAFIIGKVMGEI</sequence>
<evidence type="ECO:0000313" key="2">
    <source>
        <dbReference type="EMBL" id="QSX09367.1"/>
    </source>
</evidence>
<dbReference type="EMBL" id="CP071444">
    <property type="protein sequence ID" value="QSX09367.1"/>
    <property type="molecule type" value="Genomic_DNA"/>
</dbReference>
<dbReference type="KEGG" id="alka:J0B03_04690"/>
<feature type="transmembrane region" description="Helical" evidence="1">
    <location>
        <begin position="105"/>
        <end position="128"/>
    </location>
</feature>
<reference evidence="2" key="1">
    <citation type="submission" date="2021-03" db="EMBL/GenBank/DDBJ databases">
        <title>Alkalibacter marinus sp. nov., isolated from tidal flat sediment.</title>
        <authorList>
            <person name="Namirimu T."/>
            <person name="Yang J.-A."/>
            <person name="Yang S.-H."/>
            <person name="Kim Y.-J."/>
            <person name="Kwon K.K."/>
        </authorList>
    </citation>
    <scope>NUCLEOTIDE SEQUENCE</scope>
    <source>
        <strain evidence="2">ES005</strain>
    </source>
</reference>
<feature type="transmembrane region" description="Helical" evidence="1">
    <location>
        <begin position="140"/>
        <end position="159"/>
    </location>
</feature>
<feature type="transmembrane region" description="Helical" evidence="1">
    <location>
        <begin position="43"/>
        <end position="59"/>
    </location>
</feature>
<dbReference type="Proteomes" id="UP000663499">
    <property type="component" value="Chromosome"/>
</dbReference>
<keyword evidence="3" id="KW-1185">Reference proteome</keyword>
<organism evidence="2 3">
    <name type="scientific">Alkalibacter rhizosphaerae</name>
    <dbReference type="NCBI Taxonomy" id="2815577"/>
    <lineage>
        <taxon>Bacteria</taxon>
        <taxon>Bacillati</taxon>
        <taxon>Bacillota</taxon>
        <taxon>Clostridia</taxon>
        <taxon>Eubacteriales</taxon>
        <taxon>Eubacteriaceae</taxon>
        <taxon>Alkalibacter</taxon>
    </lineage>
</organism>
<name>A0A975AID9_9FIRM</name>